<dbReference type="GO" id="GO:0006826">
    <property type="term" value="P:iron ion transport"/>
    <property type="evidence" value="ECO:0007669"/>
    <property type="project" value="UniProtKB-KW"/>
</dbReference>
<dbReference type="AlphaFoldDB" id="A0A084EIG6"/>
<keyword evidence="10 11" id="KW-0998">Cell outer membrane</keyword>
<evidence type="ECO:0000256" key="2">
    <source>
        <dbReference type="ARBA" id="ARBA00022448"/>
    </source>
</evidence>
<evidence type="ECO:0000256" key="5">
    <source>
        <dbReference type="ARBA" id="ARBA00022692"/>
    </source>
</evidence>
<evidence type="ECO:0000256" key="7">
    <source>
        <dbReference type="ARBA" id="ARBA00023065"/>
    </source>
</evidence>
<keyword evidence="4" id="KW-0410">Iron transport</keyword>
<dbReference type="Pfam" id="PF07715">
    <property type="entry name" value="Plug"/>
    <property type="match status" value="1"/>
</dbReference>
<keyword evidence="7" id="KW-0406">Ion transport</keyword>
<evidence type="ECO:0000256" key="8">
    <source>
        <dbReference type="ARBA" id="ARBA00023077"/>
    </source>
</evidence>
<dbReference type="GO" id="GO:0009279">
    <property type="term" value="C:cell outer membrane"/>
    <property type="evidence" value="ECO:0007669"/>
    <property type="project" value="UniProtKB-SubCell"/>
</dbReference>
<keyword evidence="8 12" id="KW-0798">TonB box</keyword>
<comment type="subcellular location">
    <subcellularLocation>
        <location evidence="1 11">Cell outer membrane</location>
        <topology evidence="1 11">Multi-pass membrane protein</topology>
    </subcellularLocation>
</comment>
<dbReference type="Pfam" id="PF00593">
    <property type="entry name" value="TonB_dep_Rec_b-barrel"/>
    <property type="match status" value="1"/>
</dbReference>
<dbReference type="PANTHER" id="PTHR32552:SF81">
    <property type="entry name" value="TONB-DEPENDENT OUTER MEMBRANE RECEPTOR"/>
    <property type="match status" value="1"/>
</dbReference>
<keyword evidence="9 11" id="KW-0472">Membrane</keyword>
<reference evidence="16 17" key="1">
    <citation type="submission" date="2014-03" db="EMBL/GenBank/DDBJ databases">
        <title>Genome sequence of Sphingobium yanoikuyae B1.</title>
        <authorList>
            <person name="Gan H.M."/>
            <person name="Gan H.Y."/>
            <person name="Savka M.A."/>
        </authorList>
    </citation>
    <scope>NUCLEOTIDE SEQUENCE [LARGE SCALE GENOMIC DNA]</scope>
    <source>
        <strain evidence="16 17">B1</strain>
    </source>
</reference>
<dbReference type="InterPro" id="IPR036942">
    <property type="entry name" value="Beta-barrel_TonB_sf"/>
</dbReference>
<keyword evidence="6" id="KW-0408">Iron</keyword>
<evidence type="ECO:0000256" key="6">
    <source>
        <dbReference type="ARBA" id="ARBA00023004"/>
    </source>
</evidence>
<dbReference type="Proteomes" id="UP000028534">
    <property type="component" value="Unassembled WGS sequence"/>
</dbReference>
<evidence type="ECO:0000256" key="13">
    <source>
        <dbReference type="SAM" id="SignalP"/>
    </source>
</evidence>
<keyword evidence="5 11" id="KW-0812">Transmembrane</keyword>
<dbReference type="SUPFAM" id="SSF56935">
    <property type="entry name" value="Porins"/>
    <property type="match status" value="1"/>
</dbReference>
<keyword evidence="3 11" id="KW-1134">Transmembrane beta strand</keyword>
<proteinExistence type="inferred from homology"/>
<evidence type="ECO:0000313" key="17">
    <source>
        <dbReference type="Proteomes" id="UP000028534"/>
    </source>
</evidence>
<dbReference type="Gene3D" id="2.40.170.20">
    <property type="entry name" value="TonB-dependent receptor, beta-barrel domain"/>
    <property type="match status" value="2"/>
</dbReference>
<dbReference type="InterPro" id="IPR000531">
    <property type="entry name" value="Beta-barrel_TonB"/>
</dbReference>
<comment type="caution">
    <text evidence="16">The sequence shown here is derived from an EMBL/GenBank/DDBJ whole genome shotgun (WGS) entry which is preliminary data.</text>
</comment>
<organism evidence="16 17">
    <name type="scientific">Sphingobium yanoikuyae</name>
    <name type="common">Sphingomonas yanoikuyae</name>
    <dbReference type="NCBI Taxonomy" id="13690"/>
    <lineage>
        <taxon>Bacteria</taxon>
        <taxon>Pseudomonadati</taxon>
        <taxon>Pseudomonadota</taxon>
        <taxon>Alphaproteobacteria</taxon>
        <taxon>Sphingomonadales</taxon>
        <taxon>Sphingomonadaceae</taxon>
        <taxon>Sphingobium</taxon>
    </lineage>
</organism>
<evidence type="ECO:0000256" key="10">
    <source>
        <dbReference type="ARBA" id="ARBA00023237"/>
    </source>
</evidence>
<feature type="domain" description="TonB-dependent receptor-like beta-barrel" evidence="14">
    <location>
        <begin position="304"/>
        <end position="794"/>
    </location>
</feature>
<keyword evidence="13" id="KW-0732">Signal</keyword>
<evidence type="ECO:0000256" key="4">
    <source>
        <dbReference type="ARBA" id="ARBA00022496"/>
    </source>
</evidence>
<name>A0A084EIG6_SPHYA</name>
<evidence type="ECO:0000259" key="15">
    <source>
        <dbReference type="Pfam" id="PF07715"/>
    </source>
</evidence>
<keyword evidence="2 11" id="KW-0813">Transport</keyword>
<gene>
    <name evidence="16" type="ORF">CP98_03242</name>
</gene>
<evidence type="ECO:0000256" key="11">
    <source>
        <dbReference type="PROSITE-ProRule" id="PRU01360"/>
    </source>
</evidence>
<feature type="signal peptide" evidence="13">
    <location>
        <begin position="1"/>
        <end position="29"/>
    </location>
</feature>
<sequence>MAKRAHILLTGTALGISSLLCALPGSAMAQAAPEPAPQTISDADIVVTAQRRSESINRVPLAVQALSADALDKLQITDVESLATSVPGLQVSPAYSGVPIFTLRGIGFNTTNITATSTVGIYQDELAYPYPSMAGGPIFDLERVEVLKGPQGTLYGRNTTAGLIDFITAKPKQEFSAGGTVELGNYETYNFEGHLNVPLGDHVAFRVAFRNENSDKGWQIDQTRGDRLGKVDRWGGRASLYFAPSSSFEGLITVSGWRDRSDTQAGQAISLNLTNRLSAAAPAIGPGDFNSPALLAYLQNNQPTRASQAGFQDADARAATVGLAPGMGAPRAHSDFISTQMRLTWSPNDELSIISLTGYNDFKRRDVVDFGGAPLEIISTEYDARIKSFSQELRFEGNGPGFNWTVGGYFAHDKLRENSRFLIGENSSVVYLRLAAQGIIANPVTNAIFNSAGYTPGEVAVAFREGAGEASGFNETWSAFANGELDLGGGFKVNAGVRGGIDHGELDGCSTDYNGNYLPIVNTAGRAIIYQTYGVLAPMVVKNGCTTYDPATNTDHRVHSSLDQGNFSGRFALNYQPSDTTLLYASIARGVKSGVIPIVPANRAVQFTPAKQEKLTAYEAGIKTAIGGRLAQLNVSGFYYDYTDKQFSSYVPDPTFGALQRLVNIPSSHAWGIDGEVTLRPDPALTLVWNAVYLKTKVEDYVGANAAGIPTDFSGSEFSYAPEFSTSGTAMLNLPITSGLNFQATGNVTYQTSTHSDFGEDPLFRLKGYALVNGSIGVASRDGRWSLNLWARNLTNEYYWTSVVDNQNLNVRFAGRPRTFGMSLTAGF</sequence>
<comment type="similarity">
    <text evidence="11 12">Belongs to the TonB-dependent receptor family.</text>
</comment>
<dbReference type="RefSeq" id="WP_037520864.1">
    <property type="nucleotide sequence ID" value="NZ_JGVR01000020.1"/>
</dbReference>
<dbReference type="InterPro" id="IPR012910">
    <property type="entry name" value="Plug_dom"/>
</dbReference>
<keyword evidence="16" id="KW-0675">Receptor</keyword>
<evidence type="ECO:0000256" key="3">
    <source>
        <dbReference type="ARBA" id="ARBA00022452"/>
    </source>
</evidence>
<feature type="chain" id="PRO_5001774102" evidence="13">
    <location>
        <begin position="30"/>
        <end position="828"/>
    </location>
</feature>
<dbReference type="PROSITE" id="PS52016">
    <property type="entry name" value="TONB_DEPENDENT_REC_3"/>
    <property type="match status" value="1"/>
</dbReference>
<evidence type="ECO:0000259" key="14">
    <source>
        <dbReference type="Pfam" id="PF00593"/>
    </source>
</evidence>
<evidence type="ECO:0000256" key="1">
    <source>
        <dbReference type="ARBA" id="ARBA00004571"/>
    </source>
</evidence>
<dbReference type="PATRIC" id="fig|13690.10.peg.3322"/>
<protein>
    <submittedName>
        <fullName evidence="16">TonB-dependent receptor</fullName>
    </submittedName>
</protein>
<dbReference type="eggNOG" id="COG4774">
    <property type="taxonomic scope" value="Bacteria"/>
</dbReference>
<dbReference type="EMBL" id="JGVR01000020">
    <property type="protein sequence ID" value="KEZ17758.1"/>
    <property type="molecule type" value="Genomic_DNA"/>
</dbReference>
<dbReference type="InterPro" id="IPR039426">
    <property type="entry name" value="TonB-dep_rcpt-like"/>
</dbReference>
<evidence type="ECO:0000256" key="9">
    <source>
        <dbReference type="ARBA" id="ARBA00023136"/>
    </source>
</evidence>
<feature type="domain" description="TonB-dependent receptor plug" evidence="15">
    <location>
        <begin position="57"/>
        <end position="162"/>
    </location>
</feature>
<evidence type="ECO:0000313" key="16">
    <source>
        <dbReference type="EMBL" id="KEZ17758.1"/>
    </source>
</evidence>
<evidence type="ECO:0000256" key="12">
    <source>
        <dbReference type="RuleBase" id="RU003357"/>
    </source>
</evidence>
<accession>A0A084EIG6</accession>
<dbReference type="PANTHER" id="PTHR32552">
    <property type="entry name" value="FERRICHROME IRON RECEPTOR-RELATED"/>
    <property type="match status" value="1"/>
</dbReference>